<feature type="domain" description="Carboxylesterase type B" evidence="2">
    <location>
        <begin position="393"/>
        <end position="516"/>
    </location>
</feature>
<dbReference type="InterPro" id="IPR029058">
    <property type="entry name" value="AB_hydrolase_fold"/>
</dbReference>
<name>A0A183BIK0_GLOPA</name>
<reference evidence="4" key="2">
    <citation type="submission" date="2016-06" db="UniProtKB">
        <authorList>
            <consortium name="WormBaseParasite"/>
        </authorList>
    </citation>
    <scope>IDENTIFICATION</scope>
</reference>
<proteinExistence type="predicted"/>
<dbReference type="WBParaSite" id="GPLIN_000042900">
    <property type="protein sequence ID" value="GPLIN_000042900"/>
    <property type="gene ID" value="GPLIN_000042900"/>
</dbReference>
<evidence type="ECO:0000259" key="2">
    <source>
        <dbReference type="Pfam" id="PF00135"/>
    </source>
</evidence>
<feature type="compositionally biased region" description="Polar residues" evidence="1">
    <location>
        <begin position="127"/>
        <end position="145"/>
    </location>
</feature>
<dbReference type="InterPro" id="IPR002018">
    <property type="entry name" value="CarbesteraseB"/>
</dbReference>
<protein>
    <submittedName>
        <fullName evidence="4">COesterase domain-containing protein</fullName>
    </submittedName>
</protein>
<feature type="compositionally biased region" description="Polar residues" evidence="1">
    <location>
        <begin position="324"/>
        <end position="339"/>
    </location>
</feature>
<feature type="region of interest" description="Disordered" evidence="1">
    <location>
        <begin position="316"/>
        <end position="386"/>
    </location>
</feature>
<dbReference type="SUPFAM" id="SSF53474">
    <property type="entry name" value="alpha/beta-Hydrolases"/>
    <property type="match status" value="1"/>
</dbReference>
<feature type="compositionally biased region" description="Pro residues" evidence="1">
    <location>
        <begin position="375"/>
        <end position="386"/>
    </location>
</feature>
<dbReference type="Proteomes" id="UP000050741">
    <property type="component" value="Unassembled WGS sequence"/>
</dbReference>
<keyword evidence="3" id="KW-1185">Reference proteome</keyword>
<accession>A0A183BIK0</accession>
<feature type="compositionally biased region" description="Polar residues" evidence="1">
    <location>
        <begin position="54"/>
        <end position="69"/>
    </location>
</feature>
<evidence type="ECO:0000313" key="3">
    <source>
        <dbReference type="Proteomes" id="UP000050741"/>
    </source>
</evidence>
<dbReference type="PANTHER" id="PTHR44590:SF3">
    <property type="entry name" value="CARBOXYLESTERASE TYPE B DOMAIN-CONTAINING PROTEIN"/>
    <property type="match status" value="1"/>
</dbReference>
<sequence>MSSLKDQQIKCVGEVVGDLGKENVGAAPPNKSILKNPTALSLKKQQKKLLKSAAGTSVGSAKKTSADSQTLRKETLKSVAFGRTTRLENTLIAQQAEIAELRAKVDDLIASADDQRRSREEKKTSDADQQQQQTGEVNKQQQKQNPEMLDKGVQAIPERTIFASPSFTSLRTQLPASPILRTAKKEQQIPSASMFPLRGHWTSSRIRNRTQRRWTSRISWWKRYSDCGPVPNHDTTAGNPPEGEFARLIQTCLRDLEDEDKYTRETTAQLADTADKWMALRTNMTGAERIQDNPLFDDFVAANPYPQTLKRLRDYSRSMRSQRRPTTPNSAASTPNTAPSIPEPTPDFVVTLNELPGPSVPHPPPHPRVRGPSPALHPPTTPALTPPTTPAQPIELLSDLIFNLPIVTEIQHKSSRGWPVHFYVHGHVNEQAFPKEVPIHESFHGNDLNYVFNGSLRQFSFSAQDKQIEDFMVEAFRNFIKKGNPSTSDSFKIHWPRVSCPQQLEHVRIVHPPTLMTNIDRELMKRVLFWRKMARKYTEFKLAREMPQTK</sequence>
<feature type="region of interest" description="Disordered" evidence="1">
    <location>
        <begin position="45"/>
        <end position="71"/>
    </location>
</feature>
<feature type="compositionally biased region" description="Basic and acidic residues" evidence="1">
    <location>
        <begin position="112"/>
        <end position="126"/>
    </location>
</feature>
<organism evidence="3 4">
    <name type="scientific">Globodera pallida</name>
    <name type="common">Potato cyst nematode worm</name>
    <name type="synonym">Heterodera pallida</name>
    <dbReference type="NCBI Taxonomy" id="36090"/>
    <lineage>
        <taxon>Eukaryota</taxon>
        <taxon>Metazoa</taxon>
        <taxon>Ecdysozoa</taxon>
        <taxon>Nematoda</taxon>
        <taxon>Chromadorea</taxon>
        <taxon>Rhabditida</taxon>
        <taxon>Tylenchina</taxon>
        <taxon>Tylenchomorpha</taxon>
        <taxon>Tylenchoidea</taxon>
        <taxon>Heteroderidae</taxon>
        <taxon>Heteroderinae</taxon>
        <taxon>Globodera</taxon>
    </lineage>
</organism>
<reference evidence="3" key="1">
    <citation type="submission" date="2014-05" db="EMBL/GenBank/DDBJ databases">
        <title>The genome and life-stage specific transcriptomes of Globodera pallida elucidate key aspects of plant parasitism by a cyst nematode.</title>
        <authorList>
            <person name="Cotton J.A."/>
            <person name="Lilley C.J."/>
            <person name="Jones L.M."/>
            <person name="Kikuchi T."/>
            <person name="Reid A.J."/>
            <person name="Thorpe P."/>
            <person name="Tsai I.J."/>
            <person name="Beasley H."/>
            <person name="Blok V."/>
            <person name="Cock P.J.A."/>
            <person name="Van den Akker S.E."/>
            <person name="Holroyd N."/>
            <person name="Hunt M."/>
            <person name="Mantelin S."/>
            <person name="Naghra H."/>
            <person name="Pain A."/>
            <person name="Palomares-Rius J.E."/>
            <person name="Zarowiecki M."/>
            <person name="Berriman M."/>
            <person name="Jones J.T."/>
            <person name="Urwin P.E."/>
        </authorList>
    </citation>
    <scope>NUCLEOTIDE SEQUENCE [LARGE SCALE GENOMIC DNA]</scope>
    <source>
        <strain evidence="3">Lindley</strain>
    </source>
</reference>
<evidence type="ECO:0000256" key="1">
    <source>
        <dbReference type="SAM" id="MobiDB-lite"/>
    </source>
</evidence>
<feature type="region of interest" description="Disordered" evidence="1">
    <location>
        <begin position="112"/>
        <end position="146"/>
    </location>
</feature>
<dbReference type="Gene3D" id="3.40.50.1820">
    <property type="entry name" value="alpha/beta hydrolase"/>
    <property type="match status" value="1"/>
</dbReference>
<dbReference type="PANTHER" id="PTHR44590">
    <property type="entry name" value="CARBOXYLIC ESTER HYDROLASE-RELATED"/>
    <property type="match status" value="1"/>
</dbReference>
<dbReference type="AlphaFoldDB" id="A0A183BIK0"/>
<evidence type="ECO:0000313" key="4">
    <source>
        <dbReference type="WBParaSite" id="GPLIN_000042900"/>
    </source>
</evidence>
<dbReference type="Pfam" id="PF00135">
    <property type="entry name" value="COesterase"/>
    <property type="match status" value="1"/>
</dbReference>